<keyword evidence="1" id="KW-0732">Signal</keyword>
<organism evidence="2 3">
    <name type="scientific">Caenorhabditis bovis</name>
    <dbReference type="NCBI Taxonomy" id="2654633"/>
    <lineage>
        <taxon>Eukaryota</taxon>
        <taxon>Metazoa</taxon>
        <taxon>Ecdysozoa</taxon>
        <taxon>Nematoda</taxon>
        <taxon>Chromadorea</taxon>
        <taxon>Rhabditida</taxon>
        <taxon>Rhabditina</taxon>
        <taxon>Rhabditomorpha</taxon>
        <taxon>Rhabditoidea</taxon>
        <taxon>Rhabditidae</taxon>
        <taxon>Peloderinae</taxon>
        <taxon>Caenorhabditis</taxon>
    </lineage>
</organism>
<dbReference type="PANTHER" id="PTHR35182">
    <property type="entry name" value="PROTEIN CBG13762"/>
    <property type="match status" value="1"/>
</dbReference>
<evidence type="ECO:0000313" key="2">
    <source>
        <dbReference type="EMBL" id="CAB3404796.1"/>
    </source>
</evidence>
<proteinExistence type="predicted"/>
<dbReference type="OrthoDB" id="5814786at2759"/>
<keyword evidence="3" id="KW-1185">Reference proteome</keyword>
<dbReference type="AlphaFoldDB" id="A0A8S1EVM6"/>
<dbReference type="EMBL" id="CADEPM010000004">
    <property type="protein sequence ID" value="CAB3404796.1"/>
    <property type="molecule type" value="Genomic_DNA"/>
</dbReference>
<feature type="signal peptide" evidence="1">
    <location>
        <begin position="1"/>
        <end position="20"/>
    </location>
</feature>
<feature type="chain" id="PRO_5035727177" evidence="1">
    <location>
        <begin position="21"/>
        <end position="129"/>
    </location>
</feature>
<sequence>MLFKTIAIIISAITVPLSTFSEFDARPDLLICSVLHEKCEWKQNWKRADGIRRDLYFGQPKTQFYYFCRENSTENCEKWVDENGSQIEGTSEIDGIVNGYFVIPNMSLNVTGSYRKIPEEKSDLKLIIE</sequence>
<name>A0A8S1EVM6_9PELO</name>
<comment type="caution">
    <text evidence="2">The sequence shown here is derived from an EMBL/GenBank/DDBJ whole genome shotgun (WGS) entry which is preliminary data.</text>
</comment>
<reference evidence="2 3" key="1">
    <citation type="submission" date="2020-04" db="EMBL/GenBank/DDBJ databases">
        <authorList>
            <person name="Laetsch R D."/>
            <person name="Stevens L."/>
            <person name="Kumar S."/>
            <person name="Blaxter L. M."/>
        </authorList>
    </citation>
    <scope>NUCLEOTIDE SEQUENCE [LARGE SCALE GENOMIC DNA]</scope>
</reference>
<dbReference type="Proteomes" id="UP000494206">
    <property type="component" value="Unassembled WGS sequence"/>
</dbReference>
<gene>
    <name evidence="2" type="ORF">CBOVIS_LOCUS7071</name>
</gene>
<accession>A0A8S1EVM6</accession>
<evidence type="ECO:0000256" key="1">
    <source>
        <dbReference type="SAM" id="SignalP"/>
    </source>
</evidence>
<dbReference type="PANTHER" id="PTHR35182:SF2">
    <property type="entry name" value="CONSERVED DOMAIN PROTEIN-RELATED"/>
    <property type="match status" value="1"/>
</dbReference>
<protein>
    <submittedName>
        <fullName evidence="2">Uncharacterized protein</fullName>
    </submittedName>
</protein>
<evidence type="ECO:0000313" key="3">
    <source>
        <dbReference type="Proteomes" id="UP000494206"/>
    </source>
</evidence>